<dbReference type="Proteomes" id="UP000663823">
    <property type="component" value="Unassembled WGS sequence"/>
</dbReference>
<protein>
    <submittedName>
        <fullName evidence="3">Uncharacterized protein</fullName>
    </submittedName>
</protein>
<keyword evidence="1" id="KW-1133">Transmembrane helix</keyword>
<evidence type="ECO:0000256" key="1">
    <source>
        <dbReference type="SAM" id="Phobius"/>
    </source>
</evidence>
<organism evidence="3 4">
    <name type="scientific">Rotaria sordida</name>
    <dbReference type="NCBI Taxonomy" id="392033"/>
    <lineage>
        <taxon>Eukaryota</taxon>
        <taxon>Metazoa</taxon>
        <taxon>Spiralia</taxon>
        <taxon>Gnathifera</taxon>
        <taxon>Rotifera</taxon>
        <taxon>Eurotatoria</taxon>
        <taxon>Bdelloidea</taxon>
        <taxon>Philodinida</taxon>
        <taxon>Philodinidae</taxon>
        <taxon>Rotaria</taxon>
    </lineage>
</organism>
<keyword evidence="1" id="KW-0812">Transmembrane</keyword>
<comment type="caution">
    <text evidence="3">The sequence shown here is derived from an EMBL/GenBank/DDBJ whole genome shotgun (WGS) entry which is preliminary data.</text>
</comment>
<dbReference type="AlphaFoldDB" id="A0A819SCT6"/>
<name>A0A819SCT6_9BILA</name>
<dbReference type="EMBL" id="CAJOAX010004507">
    <property type="protein sequence ID" value="CAF3909184.1"/>
    <property type="molecule type" value="Genomic_DNA"/>
</dbReference>
<gene>
    <name evidence="3" type="ORF">FNK824_LOCUS29259</name>
    <name evidence="2" type="ORF">OTI717_LOCUS24204</name>
</gene>
<dbReference type="Proteomes" id="UP000663874">
    <property type="component" value="Unassembled WGS sequence"/>
</dbReference>
<dbReference type="EMBL" id="CAJOBE010008427">
    <property type="protein sequence ID" value="CAF4061034.1"/>
    <property type="molecule type" value="Genomic_DNA"/>
</dbReference>
<reference evidence="3" key="1">
    <citation type="submission" date="2021-02" db="EMBL/GenBank/DDBJ databases">
        <authorList>
            <person name="Nowell W R."/>
        </authorList>
    </citation>
    <scope>NUCLEOTIDE SEQUENCE</scope>
</reference>
<evidence type="ECO:0000313" key="3">
    <source>
        <dbReference type="EMBL" id="CAF4061034.1"/>
    </source>
</evidence>
<accession>A0A819SCT6</accession>
<sequence>MPIGVYKNEEINLLFYPRTETNLIAYHQPNWKYIQLRSTFTPLTLSDNNPMDPLIRGEVEKYIKILYRQGETHSFGLLTHCITGNECGRNYLPSFQEINYGLCHNIDYHRQCILSNILLTTNENNHDIKCTCQQPSYVNIIHKLLILIIILEILFIFVNIFRLCRRHCMKHCLNDIQLRLISIISSLFSLLFLIIIIIQYNGNRLTEPLEFFESMRRHYSRIQIYTFSKDLEIIIQQIENALNIRIGASYICILIILILTLVSFLTSITVEIKVSSTSSLTDNNEYNEKKNDHFQNHKSHIPIRPKPSERFILSERLVPSERFVPSEQIRYTRQTKV</sequence>
<evidence type="ECO:0000313" key="4">
    <source>
        <dbReference type="Proteomes" id="UP000663874"/>
    </source>
</evidence>
<feature type="transmembrane region" description="Helical" evidence="1">
    <location>
        <begin position="144"/>
        <end position="164"/>
    </location>
</feature>
<evidence type="ECO:0000313" key="2">
    <source>
        <dbReference type="EMBL" id="CAF3909184.1"/>
    </source>
</evidence>
<feature type="transmembrane region" description="Helical" evidence="1">
    <location>
        <begin position="248"/>
        <end position="270"/>
    </location>
</feature>
<keyword evidence="1" id="KW-0472">Membrane</keyword>
<proteinExistence type="predicted"/>
<feature type="transmembrane region" description="Helical" evidence="1">
    <location>
        <begin position="176"/>
        <end position="200"/>
    </location>
</feature>